<name>A0ABT5VXJ2_9BACT</name>
<dbReference type="PROSITE" id="PS51257">
    <property type="entry name" value="PROKAR_LIPOPROTEIN"/>
    <property type="match status" value="1"/>
</dbReference>
<gene>
    <name evidence="1" type="ORF">L3049_18740</name>
</gene>
<organism evidence="1 2">
    <name type="scientific">Paralabilibaculum antarcticum</name>
    <dbReference type="NCBI Taxonomy" id="2912572"/>
    <lineage>
        <taxon>Bacteria</taxon>
        <taxon>Pseudomonadati</taxon>
        <taxon>Bacteroidota</taxon>
        <taxon>Bacteroidia</taxon>
        <taxon>Marinilabiliales</taxon>
        <taxon>Marinifilaceae</taxon>
        <taxon>Paralabilibaculum</taxon>
    </lineage>
</organism>
<evidence type="ECO:0008006" key="3">
    <source>
        <dbReference type="Google" id="ProtNLM"/>
    </source>
</evidence>
<dbReference type="RefSeq" id="WP_275111363.1">
    <property type="nucleotide sequence ID" value="NZ_JAKJSC010000007.1"/>
</dbReference>
<dbReference type="Proteomes" id="UP001528920">
    <property type="component" value="Unassembled WGS sequence"/>
</dbReference>
<dbReference type="EMBL" id="JAKJSC010000007">
    <property type="protein sequence ID" value="MDE5420032.1"/>
    <property type="molecule type" value="Genomic_DNA"/>
</dbReference>
<sequence length="140" mass="15739">MKNSILIIFSLLAFSCTQITITHDNETRLIEKAIQIDSAKFNFLKDTFNLAEIDNNNNNNNNLFISSLKPKHPITLGIKEIVNDNCLVYFGCLFSESVCVIIKECSKYHILNNQEDLKTYFAPINSAEEALSYAPASASL</sequence>
<comment type="caution">
    <text evidence="1">The sequence shown here is derived from an EMBL/GenBank/DDBJ whole genome shotgun (WGS) entry which is preliminary data.</text>
</comment>
<accession>A0ABT5VXJ2</accession>
<reference evidence="1 2" key="1">
    <citation type="submission" date="2022-01" db="EMBL/GenBank/DDBJ databases">
        <title>Labilibaculum sp. nov, a marine bacterium isolated from Antarctica.</title>
        <authorList>
            <person name="Dai W."/>
        </authorList>
    </citation>
    <scope>NUCLEOTIDE SEQUENCE [LARGE SCALE GENOMIC DNA]</scope>
    <source>
        <strain evidence="1 2">DW002</strain>
    </source>
</reference>
<evidence type="ECO:0000313" key="1">
    <source>
        <dbReference type="EMBL" id="MDE5420032.1"/>
    </source>
</evidence>
<keyword evidence="2" id="KW-1185">Reference proteome</keyword>
<proteinExistence type="predicted"/>
<evidence type="ECO:0000313" key="2">
    <source>
        <dbReference type="Proteomes" id="UP001528920"/>
    </source>
</evidence>
<protein>
    <recommendedName>
        <fullName evidence="3">Lipoprotein</fullName>
    </recommendedName>
</protein>